<dbReference type="PANTHER" id="PTHR11728:SF1">
    <property type="entry name" value="GLYCEROL-3-PHOSPHATE DEHYDROGENASE [NAD(+)] 2, CHLOROPLASTIC"/>
    <property type="match status" value="1"/>
</dbReference>
<feature type="domain" description="Glycerol-3-phosphate dehydrogenase NAD-dependent N-terminal" evidence="1">
    <location>
        <begin position="2"/>
        <end position="151"/>
    </location>
</feature>
<dbReference type="InterPro" id="IPR036291">
    <property type="entry name" value="NAD(P)-bd_dom_sf"/>
</dbReference>
<organism evidence="2 3">
    <name type="scientific">Aerophobetes bacterium</name>
    <dbReference type="NCBI Taxonomy" id="2030807"/>
    <lineage>
        <taxon>Bacteria</taxon>
        <taxon>Candidatus Aerophobota</taxon>
    </lineage>
</organism>
<evidence type="ECO:0000259" key="1">
    <source>
        <dbReference type="Pfam" id="PF01210"/>
    </source>
</evidence>
<comment type="caution">
    <text evidence="2">The sequence shown here is derived from an EMBL/GenBank/DDBJ whole genome shotgun (WGS) entry which is preliminary data.</text>
</comment>
<dbReference type="Proteomes" id="UP000280417">
    <property type="component" value="Unassembled WGS sequence"/>
</dbReference>
<protein>
    <submittedName>
        <fullName evidence="2">Glycerol-3-phosphate dehydrogenase</fullName>
    </submittedName>
</protein>
<dbReference type="PRINTS" id="PR00077">
    <property type="entry name" value="GPDHDRGNASE"/>
</dbReference>
<proteinExistence type="predicted"/>
<evidence type="ECO:0000313" key="2">
    <source>
        <dbReference type="EMBL" id="RLE09588.1"/>
    </source>
</evidence>
<dbReference type="GO" id="GO:0051287">
    <property type="term" value="F:NAD binding"/>
    <property type="evidence" value="ECO:0007669"/>
    <property type="project" value="InterPro"/>
</dbReference>
<dbReference type="InterPro" id="IPR011128">
    <property type="entry name" value="G3P_DH_NAD-dep_N"/>
</dbReference>
<dbReference type="PANTHER" id="PTHR11728">
    <property type="entry name" value="GLYCEROL-3-PHOSPHATE DEHYDROGENASE"/>
    <property type="match status" value="1"/>
</dbReference>
<gene>
    <name evidence="2" type="ORF">DRJ04_09770</name>
</gene>
<reference evidence="2 3" key="1">
    <citation type="submission" date="2018-06" db="EMBL/GenBank/DDBJ databases">
        <title>Extensive metabolic versatility and redundancy in microbially diverse, dynamic hydrothermal sediments.</title>
        <authorList>
            <person name="Dombrowski N."/>
            <person name="Teske A."/>
            <person name="Baker B.J."/>
        </authorList>
    </citation>
    <scope>NUCLEOTIDE SEQUENCE [LARGE SCALE GENOMIC DNA]</scope>
    <source>
        <strain evidence="2">B3_G15</strain>
    </source>
</reference>
<dbReference type="GO" id="GO:0046168">
    <property type="term" value="P:glycerol-3-phosphate catabolic process"/>
    <property type="evidence" value="ECO:0007669"/>
    <property type="project" value="InterPro"/>
</dbReference>
<name>A0A662D748_UNCAE</name>
<sequence>MFGVVLARHLALKYPENQILAYDRQERVIQSLLEERKHPVHFPDYFIPENVIPSNDLEKVISSSHIVVLSVPTQMIRSAVRDLRKYLRKNILFLNVAKGLEIGTGKRASQILKEEIHTNYIYAVLSGGTIAGEMIRGDPLAAEVACENEKIAKELQEIFSTKKFRIYRNDDVTGVEIAGALK</sequence>
<dbReference type="EMBL" id="QMQA01000360">
    <property type="protein sequence ID" value="RLE09588.1"/>
    <property type="molecule type" value="Genomic_DNA"/>
</dbReference>
<dbReference type="GO" id="GO:0005829">
    <property type="term" value="C:cytosol"/>
    <property type="evidence" value="ECO:0007669"/>
    <property type="project" value="TreeGrafter"/>
</dbReference>
<dbReference type="GO" id="GO:0047952">
    <property type="term" value="F:glycerol-3-phosphate dehydrogenase [NAD(P)+] activity"/>
    <property type="evidence" value="ECO:0007669"/>
    <property type="project" value="TreeGrafter"/>
</dbReference>
<accession>A0A662D748</accession>
<dbReference type="Gene3D" id="3.40.50.720">
    <property type="entry name" value="NAD(P)-binding Rossmann-like Domain"/>
    <property type="match status" value="1"/>
</dbReference>
<dbReference type="Pfam" id="PF01210">
    <property type="entry name" value="NAD_Gly3P_dh_N"/>
    <property type="match status" value="1"/>
</dbReference>
<dbReference type="SUPFAM" id="SSF51735">
    <property type="entry name" value="NAD(P)-binding Rossmann-fold domains"/>
    <property type="match status" value="1"/>
</dbReference>
<dbReference type="InterPro" id="IPR006168">
    <property type="entry name" value="G3P_DH_NAD-dep"/>
</dbReference>
<feature type="non-terminal residue" evidence="2">
    <location>
        <position position="182"/>
    </location>
</feature>
<evidence type="ECO:0000313" key="3">
    <source>
        <dbReference type="Proteomes" id="UP000280417"/>
    </source>
</evidence>
<dbReference type="AlphaFoldDB" id="A0A662D748"/>